<accession>A0AAD5LG15</accession>
<dbReference type="GO" id="GO:0005739">
    <property type="term" value="C:mitochondrion"/>
    <property type="evidence" value="ECO:0007669"/>
    <property type="project" value="UniProtKB-SubCell"/>
</dbReference>
<evidence type="ECO:0000256" key="1">
    <source>
        <dbReference type="ARBA" id="ARBA00004173"/>
    </source>
</evidence>
<evidence type="ECO:0000313" key="6">
    <source>
        <dbReference type="EMBL" id="KAJ0397186.1"/>
    </source>
</evidence>
<dbReference type="GO" id="GO:0006120">
    <property type="term" value="P:mitochondrial electron transport, NADH to ubiquinone"/>
    <property type="evidence" value="ECO:0007669"/>
    <property type="project" value="TreeGrafter"/>
</dbReference>
<name>A0AAD5LG15_PYTIN</name>
<evidence type="ECO:0000256" key="4">
    <source>
        <dbReference type="ARBA" id="ARBA00023186"/>
    </source>
</evidence>
<evidence type="ECO:0000313" key="7">
    <source>
        <dbReference type="Proteomes" id="UP001209570"/>
    </source>
</evidence>
<dbReference type="PANTHER" id="PTHR13194">
    <property type="entry name" value="COMPLEX I INTERMEDIATE-ASSOCIATED PROTEIN 30"/>
    <property type="match status" value="1"/>
</dbReference>
<protein>
    <recommendedName>
        <fullName evidence="5">NADH:ubiquinone oxidoreductase intermediate-associated protein 30 domain-containing protein</fullName>
    </recommendedName>
</protein>
<comment type="subcellular location">
    <subcellularLocation>
        <location evidence="1">Mitochondrion</location>
    </subcellularLocation>
</comment>
<dbReference type="GO" id="GO:0051082">
    <property type="term" value="F:unfolded protein binding"/>
    <property type="evidence" value="ECO:0007669"/>
    <property type="project" value="TreeGrafter"/>
</dbReference>
<evidence type="ECO:0000256" key="3">
    <source>
        <dbReference type="ARBA" id="ARBA00023128"/>
    </source>
</evidence>
<dbReference type="PANTHER" id="PTHR13194:SF18">
    <property type="entry name" value="COMPLEX I INTERMEDIATE-ASSOCIATED PROTEIN 30, MITOCHONDRIAL"/>
    <property type="match status" value="1"/>
</dbReference>
<dbReference type="Proteomes" id="UP001209570">
    <property type="component" value="Unassembled WGS sequence"/>
</dbReference>
<evidence type="ECO:0000256" key="2">
    <source>
        <dbReference type="ARBA" id="ARBA00007884"/>
    </source>
</evidence>
<keyword evidence="7" id="KW-1185">Reference proteome</keyword>
<keyword evidence="4" id="KW-0143">Chaperone</keyword>
<dbReference type="Pfam" id="PF08547">
    <property type="entry name" value="CIA30"/>
    <property type="match status" value="1"/>
</dbReference>
<dbReference type="SUPFAM" id="SSF49785">
    <property type="entry name" value="Galactose-binding domain-like"/>
    <property type="match status" value="1"/>
</dbReference>
<sequence length="171" mass="19758">MSFLRRALVSMEAAVLSSKQSLGMKLNVPTEKEIFLFDSRAALSEWVASSDRYRLNAQMDGWNPLNLYMGFIRTPPNEWVDVELPFRDFLLTTKGYYKYDDPTPLDPGKLRSIGIAIADQKEGDFEIRVQWIKAIAKVESREVSDEEIEARYQQQHLRTRKNLKKPDGISI</sequence>
<gene>
    <name evidence="6" type="ORF">P43SY_005113</name>
</gene>
<proteinExistence type="inferred from homology"/>
<keyword evidence="3" id="KW-0496">Mitochondrion</keyword>
<dbReference type="GO" id="GO:0032981">
    <property type="term" value="P:mitochondrial respiratory chain complex I assembly"/>
    <property type="evidence" value="ECO:0007669"/>
    <property type="project" value="TreeGrafter"/>
</dbReference>
<dbReference type="EMBL" id="JAKCXM010000263">
    <property type="protein sequence ID" value="KAJ0397186.1"/>
    <property type="molecule type" value="Genomic_DNA"/>
</dbReference>
<reference evidence="6" key="1">
    <citation type="submission" date="2021-12" db="EMBL/GenBank/DDBJ databases">
        <title>Prjna785345.</title>
        <authorList>
            <person name="Rujirawat T."/>
            <person name="Krajaejun T."/>
        </authorList>
    </citation>
    <scope>NUCLEOTIDE SEQUENCE</scope>
    <source>
        <strain evidence="6">Pi057C3</strain>
    </source>
</reference>
<evidence type="ECO:0000259" key="5">
    <source>
        <dbReference type="Pfam" id="PF08547"/>
    </source>
</evidence>
<dbReference type="InterPro" id="IPR039131">
    <property type="entry name" value="NDUFAF1"/>
</dbReference>
<comment type="caution">
    <text evidence="6">The sequence shown here is derived from an EMBL/GenBank/DDBJ whole genome shotgun (WGS) entry which is preliminary data.</text>
</comment>
<organism evidence="6 7">
    <name type="scientific">Pythium insidiosum</name>
    <name type="common">Pythiosis disease agent</name>
    <dbReference type="NCBI Taxonomy" id="114742"/>
    <lineage>
        <taxon>Eukaryota</taxon>
        <taxon>Sar</taxon>
        <taxon>Stramenopiles</taxon>
        <taxon>Oomycota</taxon>
        <taxon>Peronosporomycetes</taxon>
        <taxon>Pythiales</taxon>
        <taxon>Pythiaceae</taxon>
        <taxon>Pythium</taxon>
    </lineage>
</organism>
<dbReference type="InterPro" id="IPR008979">
    <property type="entry name" value="Galactose-bd-like_sf"/>
</dbReference>
<feature type="domain" description="NADH:ubiquinone oxidoreductase intermediate-associated protein 30" evidence="5">
    <location>
        <begin position="52"/>
        <end position="129"/>
    </location>
</feature>
<dbReference type="AlphaFoldDB" id="A0AAD5LG15"/>
<comment type="similarity">
    <text evidence="2">Belongs to the CIA30 family.</text>
</comment>
<dbReference type="InterPro" id="IPR013857">
    <property type="entry name" value="NADH-UbQ_OxRdtase-assoc_prot30"/>
</dbReference>